<comment type="caution">
    <text evidence="1">The sequence shown here is derived from an EMBL/GenBank/DDBJ whole genome shotgun (WGS) entry which is preliminary data.</text>
</comment>
<dbReference type="Pfam" id="PF13181">
    <property type="entry name" value="TPR_8"/>
    <property type="match status" value="1"/>
</dbReference>
<dbReference type="Proteomes" id="UP000780801">
    <property type="component" value="Unassembled WGS sequence"/>
</dbReference>
<reference evidence="1" key="1">
    <citation type="journal article" date="2020" name="Fungal Divers.">
        <title>Resolving the Mortierellaceae phylogeny through synthesis of multi-gene phylogenetics and phylogenomics.</title>
        <authorList>
            <person name="Vandepol N."/>
            <person name="Liber J."/>
            <person name="Desiro A."/>
            <person name="Na H."/>
            <person name="Kennedy M."/>
            <person name="Barry K."/>
            <person name="Grigoriev I.V."/>
            <person name="Miller A.N."/>
            <person name="O'Donnell K."/>
            <person name="Stajich J.E."/>
            <person name="Bonito G."/>
        </authorList>
    </citation>
    <scope>NUCLEOTIDE SEQUENCE</scope>
    <source>
        <strain evidence="1">KOD1015</strain>
    </source>
</reference>
<dbReference type="InterPro" id="IPR019734">
    <property type="entry name" value="TPR_rpt"/>
</dbReference>
<dbReference type="Gene3D" id="1.25.40.10">
    <property type="entry name" value="Tetratricopeptide repeat domain"/>
    <property type="match status" value="1"/>
</dbReference>
<accession>A0A9P6KBH6</accession>
<dbReference type="AlphaFoldDB" id="A0A9P6KBH6"/>
<keyword evidence="2" id="KW-1185">Reference proteome</keyword>
<evidence type="ECO:0000313" key="2">
    <source>
        <dbReference type="Proteomes" id="UP000780801"/>
    </source>
</evidence>
<protein>
    <submittedName>
        <fullName evidence="1">SET and MYND domain-containing protein 4</fullName>
    </submittedName>
</protein>
<dbReference type="SUPFAM" id="SSF48452">
    <property type="entry name" value="TPR-like"/>
    <property type="match status" value="1"/>
</dbReference>
<dbReference type="EMBL" id="JAABOA010003430">
    <property type="protein sequence ID" value="KAF9578680.1"/>
    <property type="molecule type" value="Genomic_DNA"/>
</dbReference>
<dbReference type="PANTHER" id="PTHR47337:SF1">
    <property type="entry name" value="TETRATRICOPEPTIDE REPEAT (TPR)-LIKE SUPERFAMILY PROTEIN"/>
    <property type="match status" value="1"/>
</dbReference>
<gene>
    <name evidence="1" type="primary">SMYD4</name>
    <name evidence="1" type="ORF">BGW38_005414</name>
</gene>
<organism evidence="1 2">
    <name type="scientific">Lunasporangiospora selenospora</name>
    <dbReference type="NCBI Taxonomy" id="979761"/>
    <lineage>
        <taxon>Eukaryota</taxon>
        <taxon>Fungi</taxon>
        <taxon>Fungi incertae sedis</taxon>
        <taxon>Mucoromycota</taxon>
        <taxon>Mortierellomycotina</taxon>
        <taxon>Mortierellomycetes</taxon>
        <taxon>Mortierellales</taxon>
        <taxon>Mortierellaceae</taxon>
        <taxon>Lunasporangiospora</taxon>
    </lineage>
</organism>
<dbReference type="OrthoDB" id="265717at2759"/>
<dbReference type="PANTHER" id="PTHR47337">
    <property type="entry name" value="TETRATRICOPEPTIDE REPEAT (TPR)-LIKE SUPERFAMILY PROTEIN"/>
    <property type="match status" value="1"/>
</dbReference>
<dbReference type="InterPro" id="IPR011990">
    <property type="entry name" value="TPR-like_helical_dom_sf"/>
</dbReference>
<evidence type="ECO:0000313" key="1">
    <source>
        <dbReference type="EMBL" id="KAF9578680.1"/>
    </source>
</evidence>
<sequence>MTEKATKCPTCGAEIDTQGRRKLHKLMSNLMAETQNPTLTLPQQLTVLKTLESTQSKVFVNTFILYGNTCDQLAMIYAEMGDLNQSIDWCKKAYKVVMVHFPHDSIEVAQETLKLAGLLFNNMQPKEAMKYVQQAITLFKGHYGANSQHPDLLELYEMEAVLKTVL</sequence>
<proteinExistence type="predicted"/>
<name>A0A9P6KBH6_9FUNG</name>